<feature type="region of interest" description="Disordered" evidence="1">
    <location>
        <begin position="246"/>
        <end position="269"/>
    </location>
</feature>
<dbReference type="InterPro" id="IPR029058">
    <property type="entry name" value="AB_hydrolase_fold"/>
</dbReference>
<keyword evidence="4" id="KW-1185">Reference proteome</keyword>
<evidence type="ECO:0000259" key="2">
    <source>
        <dbReference type="Pfam" id="PF12697"/>
    </source>
</evidence>
<protein>
    <submittedName>
        <fullName evidence="3">Related to 3-oxoadipate enol-lactonase I</fullName>
    </submittedName>
</protein>
<organism evidence="3 4">
    <name type="scientific">Cephalotrichum gorgonifer</name>
    <dbReference type="NCBI Taxonomy" id="2041049"/>
    <lineage>
        <taxon>Eukaryota</taxon>
        <taxon>Fungi</taxon>
        <taxon>Dikarya</taxon>
        <taxon>Ascomycota</taxon>
        <taxon>Pezizomycotina</taxon>
        <taxon>Sordariomycetes</taxon>
        <taxon>Hypocreomycetidae</taxon>
        <taxon>Microascales</taxon>
        <taxon>Microascaceae</taxon>
        <taxon>Cephalotrichum</taxon>
    </lineage>
</organism>
<dbReference type="SUPFAM" id="SSF53474">
    <property type="entry name" value="alpha/beta-Hydrolases"/>
    <property type="match status" value="1"/>
</dbReference>
<evidence type="ECO:0000313" key="4">
    <source>
        <dbReference type="Proteomes" id="UP001187682"/>
    </source>
</evidence>
<dbReference type="EMBL" id="ONZQ02000008">
    <property type="protein sequence ID" value="SPO03629.1"/>
    <property type="molecule type" value="Genomic_DNA"/>
</dbReference>
<dbReference type="Proteomes" id="UP001187682">
    <property type="component" value="Unassembled WGS sequence"/>
</dbReference>
<dbReference type="Pfam" id="PF12697">
    <property type="entry name" value="Abhydrolase_6"/>
    <property type="match status" value="1"/>
</dbReference>
<dbReference type="PANTHER" id="PTHR43433:SF5">
    <property type="entry name" value="AB HYDROLASE-1 DOMAIN-CONTAINING PROTEIN"/>
    <property type="match status" value="1"/>
</dbReference>
<dbReference type="InterPro" id="IPR050471">
    <property type="entry name" value="AB_hydrolase"/>
</dbReference>
<dbReference type="PANTHER" id="PTHR43433">
    <property type="entry name" value="HYDROLASE, ALPHA/BETA FOLD FAMILY PROTEIN"/>
    <property type="match status" value="1"/>
</dbReference>
<proteinExistence type="predicted"/>
<dbReference type="Gene3D" id="3.40.50.1820">
    <property type="entry name" value="alpha/beta hydrolase"/>
    <property type="match status" value="1"/>
</dbReference>
<reference evidence="3" key="1">
    <citation type="submission" date="2018-03" db="EMBL/GenBank/DDBJ databases">
        <authorList>
            <person name="Guldener U."/>
        </authorList>
    </citation>
    <scope>NUCLEOTIDE SEQUENCE</scope>
</reference>
<feature type="domain" description="AB hydrolase-1" evidence="2">
    <location>
        <begin position="310"/>
        <end position="538"/>
    </location>
</feature>
<evidence type="ECO:0000313" key="3">
    <source>
        <dbReference type="EMBL" id="SPO03629.1"/>
    </source>
</evidence>
<evidence type="ECO:0000256" key="1">
    <source>
        <dbReference type="SAM" id="MobiDB-lite"/>
    </source>
</evidence>
<sequence length="544" mass="59742">MSSPGILYVTMRPNDDLPPAQFHEWYNNEHGPTRLRLPQIFANGLRYRSTDSLDPPFLAAYDVTHMPHLLTPTYTCLRANRSPREAETIGQVKVDRRFYDLVSAKSSPDFTPVESLSDEEAEGSVLVSVEITLNNFEGAEAAYTEFLLGEHVDMLSRIPGWRRTRLFRTSVIEDVGETKLLALHEYSKENGLGGPEHLAAASSPLRNEIFAKYVHSKNRRTYELFYVFGPGPRDLHSLSDLPAGTPKFVSSGDETPTLTTTTTSPGPDASIASYIQTADSLTIPYLLEGNPAPDAPVVAFSNSLLTSLHMWDPLVAIIKAQRPDLKILRYDTRGRHALPQPPKPATVEILAGDIKALLDALRITKLHALIGVSMGGATTLKFALEYPSYLSRFIACDFNVTSSAANTEAWKERTALAESEAGKGIEKLAGLTVGRWFHPATVEKKPDVTEWMTRIVAENDVEGFKYGCQALWDYDLKPAMGGCEVPGLLVVGDGDAKGALVRAMEGFKGLVGAKGVELKIVPEAGHLPMSESPEAFWEAVREFI</sequence>
<dbReference type="InterPro" id="IPR000073">
    <property type="entry name" value="AB_hydrolase_1"/>
</dbReference>
<accession>A0AAE8SWH2</accession>
<gene>
    <name evidence="3" type="ORF">DNG_06312</name>
</gene>
<name>A0AAE8SWH2_9PEZI</name>
<comment type="caution">
    <text evidence="3">The sequence shown here is derived from an EMBL/GenBank/DDBJ whole genome shotgun (WGS) entry which is preliminary data.</text>
</comment>
<dbReference type="AlphaFoldDB" id="A0AAE8SWH2"/>